<organism evidence="1">
    <name type="scientific">marine metagenome</name>
    <dbReference type="NCBI Taxonomy" id="408172"/>
    <lineage>
        <taxon>unclassified sequences</taxon>
        <taxon>metagenomes</taxon>
        <taxon>ecological metagenomes</taxon>
    </lineage>
</organism>
<dbReference type="SUPFAM" id="SSF81301">
    <property type="entry name" value="Nucleotidyltransferase"/>
    <property type="match status" value="1"/>
</dbReference>
<proteinExistence type="predicted"/>
<gene>
    <name evidence="1" type="ORF">METZ01_LOCUS478525</name>
</gene>
<reference evidence="1" key="1">
    <citation type="submission" date="2018-05" db="EMBL/GenBank/DDBJ databases">
        <authorList>
            <person name="Lanie J.A."/>
            <person name="Ng W.-L."/>
            <person name="Kazmierczak K.M."/>
            <person name="Andrzejewski T.M."/>
            <person name="Davidsen T.M."/>
            <person name="Wayne K.J."/>
            <person name="Tettelin H."/>
            <person name="Glass J.I."/>
            <person name="Rusch D."/>
            <person name="Podicherti R."/>
            <person name="Tsui H.-C.T."/>
            <person name="Winkler M.E."/>
        </authorList>
    </citation>
    <scope>NUCLEOTIDE SEQUENCE</scope>
</reference>
<sequence length="130" mass="14518">MDGVDVTFTRAWAIHAASRLKPILIKYVLRAKNGRPLCRLAGSLRRRARHVHDIDIVACVSRTPDDLMAPETNPRAKLRTEIKAKAGEIISWGPDLARFLFENIPVNLYFTKPSRFALALLVATGSSCHL</sequence>
<evidence type="ECO:0008006" key="2">
    <source>
        <dbReference type="Google" id="ProtNLM"/>
    </source>
</evidence>
<accession>A0A383C0I2</accession>
<dbReference type="Gene3D" id="3.30.460.10">
    <property type="entry name" value="Beta Polymerase, domain 2"/>
    <property type="match status" value="1"/>
</dbReference>
<protein>
    <recommendedName>
        <fullName evidence="2">Polymerase nucleotidyl transferase domain-containing protein</fullName>
    </recommendedName>
</protein>
<evidence type="ECO:0000313" key="1">
    <source>
        <dbReference type="EMBL" id="SVE25671.1"/>
    </source>
</evidence>
<dbReference type="AlphaFoldDB" id="A0A383C0I2"/>
<dbReference type="EMBL" id="UINC01204780">
    <property type="protein sequence ID" value="SVE25671.1"/>
    <property type="molecule type" value="Genomic_DNA"/>
</dbReference>
<dbReference type="InterPro" id="IPR043519">
    <property type="entry name" value="NT_sf"/>
</dbReference>
<name>A0A383C0I2_9ZZZZ</name>
<feature type="non-terminal residue" evidence="1">
    <location>
        <position position="130"/>
    </location>
</feature>